<dbReference type="AlphaFoldDB" id="A0A8X8WIV8"/>
<keyword evidence="4" id="KW-0418">Kinase</keyword>
<evidence type="ECO:0000256" key="10">
    <source>
        <dbReference type="SAM" id="MobiDB-lite"/>
    </source>
</evidence>
<dbReference type="Pfam" id="PF20141">
    <property type="entry name" value="Island"/>
    <property type="match status" value="1"/>
</dbReference>
<dbReference type="InterPro" id="IPR001611">
    <property type="entry name" value="Leu-rich_rpt"/>
</dbReference>
<name>A0A8X8WIV8_SALSN</name>
<dbReference type="SUPFAM" id="SSF52058">
    <property type="entry name" value="L domain-like"/>
    <property type="match status" value="1"/>
</dbReference>
<evidence type="ECO:0000256" key="3">
    <source>
        <dbReference type="ARBA" id="ARBA00022475"/>
    </source>
</evidence>
<dbReference type="Gene3D" id="3.30.1490.310">
    <property type="match status" value="1"/>
</dbReference>
<keyword evidence="13" id="KW-1185">Reference proteome</keyword>
<dbReference type="GO" id="GO:0004674">
    <property type="term" value="F:protein serine/threonine kinase activity"/>
    <property type="evidence" value="ECO:0007669"/>
    <property type="project" value="UniProtKB-KW"/>
</dbReference>
<comment type="subcellular location">
    <subcellularLocation>
        <location evidence="1">Cell membrane</location>
        <topology evidence="1">Single-pass type I membrane protein</topology>
    </subcellularLocation>
</comment>
<gene>
    <name evidence="12" type="ORF">SASPL_145649</name>
</gene>
<proteinExistence type="predicted"/>
<keyword evidence="6" id="KW-0675">Receptor</keyword>
<reference evidence="12" key="1">
    <citation type="submission" date="2018-01" db="EMBL/GenBank/DDBJ databases">
        <authorList>
            <person name="Mao J.F."/>
        </authorList>
    </citation>
    <scope>NUCLEOTIDE SEQUENCE</scope>
    <source>
        <strain evidence="12">Huo1</strain>
        <tissue evidence="12">Leaf</tissue>
    </source>
</reference>
<evidence type="ECO:0000256" key="4">
    <source>
        <dbReference type="ARBA" id="ARBA00022527"/>
    </source>
</evidence>
<feature type="region of interest" description="Disordered" evidence="10">
    <location>
        <begin position="1"/>
        <end position="28"/>
    </location>
</feature>
<keyword evidence="3" id="KW-0472">Membrane</keyword>
<evidence type="ECO:0000256" key="6">
    <source>
        <dbReference type="ARBA" id="ARBA00023170"/>
    </source>
</evidence>
<keyword evidence="3" id="KW-1003">Cell membrane</keyword>
<dbReference type="Pfam" id="PF00560">
    <property type="entry name" value="LRR_1"/>
    <property type="match status" value="1"/>
</dbReference>
<evidence type="ECO:0000256" key="2">
    <source>
        <dbReference type="ARBA" id="ARBA00012513"/>
    </source>
</evidence>
<comment type="caution">
    <text evidence="12">The sequence shown here is derived from an EMBL/GenBank/DDBJ whole genome shotgun (WGS) entry which is preliminary data.</text>
</comment>
<reference evidence="12" key="2">
    <citation type="submission" date="2020-08" db="EMBL/GenBank/DDBJ databases">
        <title>Plant Genome Project.</title>
        <authorList>
            <person name="Zhang R.-G."/>
        </authorList>
    </citation>
    <scope>NUCLEOTIDE SEQUENCE</scope>
    <source>
        <strain evidence="12">Huo1</strain>
        <tissue evidence="12">Leaf</tissue>
    </source>
</reference>
<evidence type="ECO:0000256" key="1">
    <source>
        <dbReference type="ARBA" id="ARBA00004251"/>
    </source>
</evidence>
<dbReference type="GO" id="GO:0005886">
    <property type="term" value="C:plasma membrane"/>
    <property type="evidence" value="ECO:0007669"/>
    <property type="project" value="UniProtKB-SubCell"/>
</dbReference>
<accession>A0A8X8WIV8</accession>
<evidence type="ECO:0000313" key="13">
    <source>
        <dbReference type="Proteomes" id="UP000298416"/>
    </source>
</evidence>
<evidence type="ECO:0000256" key="5">
    <source>
        <dbReference type="ARBA" id="ARBA00022729"/>
    </source>
</evidence>
<comment type="catalytic activity">
    <reaction evidence="9">
        <text>L-seryl-[protein] + ATP = O-phospho-L-seryl-[protein] + ADP + H(+)</text>
        <dbReference type="Rhea" id="RHEA:17989"/>
        <dbReference type="Rhea" id="RHEA-COMP:9863"/>
        <dbReference type="Rhea" id="RHEA-COMP:11604"/>
        <dbReference type="ChEBI" id="CHEBI:15378"/>
        <dbReference type="ChEBI" id="CHEBI:29999"/>
        <dbReference type="ChEBI" id="CHEBI:30616"/>
        <dbReference type="ChEBI" id="CHEBI:83421"/>
        <dbReference type="ChEBI" id="CHEBI:456216"/>
        <dbReference type="EC" id="2.7.11.1"/>
    </reaction>
</comment>
<dbReference type="EC" id="2.7.11.1" evidence="2"/>
<evidence type="ECO:0000256" key="8">
    <source>
        <dbReference type="ARBA" id="ARBA00047899"/>
    </source>
</evidence>
<dbReference type="Proteomes" id="UP000298416">
    <property type="component" value="Unassembled WGS sequence"/>
</dbReference>
<evidence type="ECO:0000259" key="11">
    <source>
        <dbReference type="Pfam" id="PF20141"/>
    </source>
</evidence>
<keyword evidence="7" id="KW-0325">Glycoprotein</keyword>
<dbReference type="Gene3D" id="3.80.10.10">
    <property type="entry name" value="Ribonuclease Inhibitor"/>
    <property type="match status" value="1"/>
</dbReference>
<evidence type="ECO:0000256" key="9">
    <source>
        <dbReference type="ARBA" id="ARBA00048679"/>
    </source>
</evidence>
<keyword evidence="4" id="KW-0723">Serine/threonine-protein kinase</keyword>
<organism evidence="12">
    <name type="scientific">Salvia splendens</name>
    <name type="common">Scarlet sage</name>
    <dbReference type="NCBI Taxonomy" id="180675"/>
    <lineage>
        <taxon>Eukaryota</taxon>
        <taxon>Viridiplantae</taxon>
        <taxon>Streptophyta</taxon>
        <taxon>Embryophyta</taxon>
        <taxon>Tracheophyta</taxon>
        <taxon>Spermatophyta</taxon>
        <taxon>Magnoliopsida</taxon>
        <taxon>eudicotyledons</taxon>
        <taxon>Gunneridae</taxon>
        <taxon>Pentapetalae</taxon>
        <taxon>asterids</taxon>
        <taxon>lamiids</taxon>
        <taxon>Lamiales</taxon>
        <taxon>Lamiaceae</taxon>
        <taxon>Nepetoideae</taxon>
        <taxon>Mentheae</taxon>
        <taxon>Salviinae</taxon>
        <taxon>Salvia</taxon>
        <taxon>Salvia subgen. Calosphace</taxon>
        <taxon>core Calosphace</taxon>
    </lineage>
</organism>
<dbReference type="EMBL" id="PNBA02000017">
    <property type="protein sequence ID" value="KAG6395058.1"/>
    <property type="molecule type" value="Genomic_DNA"/>
</dbReference>
<evidence type="ECO:0000256" key="7">
    <source>
        <dbReference type="ARBA" id="ARBA00023180"/>
    </source>
</evidence>
<feature type="domain" description="Brassinosteroid receptor BRI1 island" evidence="11">
    <location>
        <begin position="28"/>
        <end position="71"/>
    </location>
</feature>
<dbReference type="InterPro" id="IPR032675">
    <property type="entry name" value="LRR_dom_sf"/>
</dbReference>
<evidence type="ECO:0000313" key="12">
    <source>
        <dbReference type="EMBL" id="KAG6395058.1"/>
    </source>
</evidence>
<keyword evidence="4" id="KW-0808">Transferase</keyword>
<comment type="catalytic activity">
    <reaction evidence="8">
        <text>L-threonyl-[protein] + ATP = O-phospho-L-threonyl-[protein] + ADP + H(+)</text>
        <dbReference type="Rhea" id="RHEA:46608"/>
        <dbReference type="Rhea" id="RHEA-COMP:11060"/>
        <dbReference type="Rhea" id="RHEA-COMP:11605"/>
        <dbReference type="ChEBI" id="CHEBI:15378"/>
        <dbReference type="ChEBI" id="CHEBI:30013"/>
        <dbReference type="ChEBI" id="CHEBI:30616"/>
        <dbReference type="ChEBI" id="CHEBI:61977"/>
        <dbReference type="ChEBI" id="CHEBI:456216"/>
        <dbReference type="EC" id="2.7.11.1"/>
    </reaction>
</comment>
<dbReference type="InterPro" id="IPR045381">
    <property type="entry name" value="BRI1_island_dom"/>
</dbReference>
<protein>
    <recommendedName>
        <fullName evidence="2">non-specific serine/threonine protein kinase</fullName>
        <ecNumber evidence="2">2.7.11.1</ecNumber>
    </recommendedName>
</protein>
<keyword evidence="5" id="KW-0732">Signal</keyword>
<sequence length="120" mass="13175">MELHQFSMARPQQQPIERRDPAAARATGNSCRGVGGLLEFAGIRPERLLQVPSLKTCDFTSLYSGPVLSFFTLYQTLEYLDLSYNQLRGKIPDAFGEMIALQTAGAYSGVLLYAVLLGAD</sequence>